<protein>
    <recommendedName>
        <fullName evidence="1">Erythromycin biosynthesis protein CIII-like C-terminal domain-containing protein</fullName>
    </recommendedName>
</protein>
<name>A0ABT2J8R0_9PSEU</name>
<accession>A0ABT2J8R0</accession>
<dbReference type="EMBL" id="JAFFZE010000012">
    <property type="protein sequence ID" value="MCT2584255.1"/>
    <property type="molecule type" value="Genomic_DNA"/>
</dbReference>
<evidence type="ECO:0000259" key="1">
    <source>
        <dbReference type="Pfam" id="PF06722"/>
    </source>
</evidence>
<keyword evidence="3" id="KW-1185">Reference proteome</keyword>
<proteinExistence type="predicted"/>
<sequence length="309" mass="32843">MTRHREADMGSSRHVLFLSRPDTDHLYLTLAVAEELGRRGHAVTFATSDPFADEDADAGVVLLRYGRDERALAALPAFRARGPVDLVVADPRTRDAAVELAAGWGARVVVAHANLAVWPGERQFGENGEGHVYVHPAGRGTVFGDWTPADPRPVLVVAHDGVPLPVLTSAFGPVWQVVLLTDTPPADLPEHVTAVPPGFAALAHADVLLADGGLPAIGAAVRHATPVVLVPRSPEEHRNAARVTALGLGEVLPELTPESLRRTVSRVAADEATRAAARRFRSVLREAGSPTRVSDTIESALDAETRRAA</sequence>
<feature type="domain" description="Erythromycin biosynthesis protein CIII-like C-terminal" evidence="1">
    <location>
        <begin position="189"/>
        <end position="297"/>
    </location>
</feature>
<reference evidence="2 3" key="1">
    <citation type="submission" date="2021-02" db="EMBL/GenBank/DDBJ databases">
        <title>Actinophytocola xerophila sp. nov., isolated from soil of cotton cropping field.</title>
        <authorList>
            <person name="Huang R."/>
            <person name="Chen X."/>
            <person name="Ge X."/>
            <person name="Liu W."/>
        </authorList>
    </citation>
    <scope>NUCLEOTIDE SEQUENCE [LARGE SCALE GENOMIC DNA]</scope>
    <source>
        <strain evidence="2 3">S1-96</strain>
    </source>
</reference>
<comment type="caution">
    <text evidence="2">The sequence shown here is derived from an EMBL/GenBank/DDBJ whole genome shotgun (WGS) entry which is preliminary data.</text>
</comment>
<dbReference type="Gene3D" id="3.40.50.2000">
    <property type="entry name" value="Glycogen Phosphorylase B"/>
    <property type="match status" value="3"/>
</dbReference>
<organism evidence="2 3">
    <name type="scientific">Actinophytocola gossypii</name>
    <dbReference type="NCBI Taxonomy" id="2812003"/>
    <lineage>
        <taxon>Bacteria</taxon>
        <taxon>Bacillati</taxon>
        <taxon>Actinomycetota</taxon>
        <taxon>Actinomycetes</taxon>
        <taxon>Pseudonocardiales</taxon>
        <taxon>Pseudonocardiaceae</taxon>
    </lineage>
</organism>
<evidence type="ECO:0000313" key="3">
    <source>
        <dbReference type="Proteomes" id="UP001156441"/>
    </source>
</evidence>
<evidence type="ECO:0000313" key="2">
    <source>
        <dbReference type="EMBL" id="MCT2584255.1"/>
    </source>
</evidence>
<dbReference type="Pfam" id="PF06722">
    <property type="entry name" value="EryCIII-like_C"/>
    <property type="match status" value="1"/>
</dbReference>
<dbReference type="InterPro" id="IPR010610">
    <property type="entry name" value="EryCIII-like_C"/>
</dbReference>
<gene>
    <name evidence="2" type="ORF">JT362_14110</name>
</gene>
<dbReference type="Proteomes" id="UP001156441">
    <property type="component" value="Unassembled WGS sequence"/>
</dbReference>
<dbReference type="SUPFAM" id="SSF53756">
    <property type="entry name" value="UDP-Glycosyltransferase/glycogen phosphorylase"/>
    <property type="match status" value="1"/>
</dbReference>
<dbReference type="RefSeq" id="WP_260191661.1">
    <property type="nucleotide sequence ID" value="NZ_JAFFZE010000012.1"/>
</dbReference>